<evidence type="ECO:0000259" key="1">
    <source>
        <dbReference type="PROSITE" id="PS51186"/>
    </source>
</evidence>
<keyword evidence="3" id="KW-1185">Reference proteome</keyword>
<dbReference type="Proteomes" id="UP001312865">
    <property type="component" value="Unassembled WGS sequence"/>
</dbReference>
<dbReference type="RefSeq" id="WP_336587073.1">
    <property type="nucleotide sequence ID" value="NZ_JBBAXC010000008.1"/>
</dbReference>
<evidence type="ECO:0000313" key="2">
    <source>
        <dbReference type="EMBL" id="MEI5907635.1"/>
    </source>
</evidence>
<gene>
    <name evidence="2" type="ORF">WAK64_11265</name>
</gene>
<keyword evidence="2" id="KW-0808">Transferase</keyword>
<feature type="domain" description="N-acetyltransferase" evidence="1">
    <location>
        <begin position="13"/>
        <end position="178"/>
    </location>
</feature>
<dbReference type="PROSITE" id="PS51186">
    <property type="entry name" value="GNAT"/>
    <property type="match status" value="1"/>
</dbReference>
<dbReference type="EC" id="2.-.-.-" evidence="2"/>
<protein>
    <submittedName>
        <fullName evidence="2">GNAT family protein</fullName>
        <ecNumber evidence="2">2.-.-.-</ecNumber>
    </submittedName>
</protein>
<dbReference type="InterPro" id="IPR000182">
    <property type="entry name" value="GNAT_dom"/>
</dbReference>
<dbReference type="Gene3D" id="3.40.630.30">
    <property type="match status" value="1"/>
</dbReference>
<dbReference type="InterPro" id="IPR051531">
    <property type="entry name" value="N-acetyltransferase"/>
</dbReference>
<dbReference type="Pfam" id="PF13302">
    <property type="entry name" value="Acetyltransf_3"/>
    <property type="match status" value="1"/>
</dbReference>
<organism evidence="2 3">
    <name type="scientific">Bacillus spongiae</name>
    <dbReference type="NCBI Taxonomy" id="2683610"/>
    <lineage>
        <taxon>Bacteria</taxon>
        <taxon>Bacillati</taxon>
        <taxon>Bacillota</taxon>
        <taxon>Bacilli</taxon>
        <taxon>Bacillales</taxon>
        <taxon>Bacillaceae</taxon>
        <taxon>Bacillus</taxon>
    </lineage>
</organism>
<dbReference type="EMBL" id="JBBAXC010000008">
    <property type="protein sequence ID" value="MEI5907635.1"/>
    <property type="molecule type" value="Genomic_DNA"/>
</dbReference>
<evidence type="ECO:0000313" key="3">
    <source>
        <dbReference type="Proteomes" id="UP001312865"/>
    </source>
</evidence>
<dbReference type="PANTHER" id="PTHR43792:SF9">
    <property type="entry name" value="RIBOSOMAL-PROTEIN-ALANINE ACETYLTRANSFERASE"/>
    <property type="match status" value="1"/>
</dbReference>
<dbReference type="InterPro" id="IPR016181">
    <property type="entry name" value="Acyl_CoA_acyltransferase"/>
</dbReference>
<sequence>MQNIFPNLESERLQLRELDFKDTEFIFKLFSNEKVCEYLYDEDVFTNIEEAEEFIEWNSNPEEKSHNRWGIVRKLDQSLIGTCGFDYWDKYNNIAEIGYDLWYEYWGNGYMKETLEVAIESGFKNMNLNRINAFVALENEKSSSLLEKFGFIQEGIYRDKHLFKGKYYDHYSYSLLRKDWRS</sequence>
<proteinExistence type="predicted"/>
<dbReference type="GO" id="GO:0016740">
    <property type="term" value="F:transferase activity"/>
    <property type="evidence" value="ECO:0007669"/>
    <property type="project" value="UniProtKB-KW"/>
</dbReference>
<name>A0ABU8HE43_9BACI</name>
<dbReference type="PANTHER" id="PTHR43792">
    <property type="entry name" value="GNAT FAMILY, PUTATIVE (AFU_ORTHOLOGUE AFUA_3G00765)-RELATED-RELATED"/>
    <property type="match status" value="1"/>
</dbReference>
<comment type="caution">
    <text evidence="2">The sequence shown here is derived from an EMBL/GenBank/DDBJ whole genome shotgun (WGS) entry which is preliminary data.</text>
</comment>
<accession>A0ABU8HE43</accession>
<reference evidence="2 3" key="1">
    <citation type="journal article" date="2018" name="J. Microbiol.">
        <title>Bacillus spongiae sp. nov., isolated from sponge of Jeju Island.</title>
        <authorList>
            <person name="Lee G.E."/>
            <person name="Im W.T."/>
            <person name="Park J.S."/>
        </authorList>
    </citation>
    <scope>NUCLEOTIDE SEQUENCE [LARGE SCALE GENOMIC DNA]</scope>
    <source>
        <strain evidence="2 3">135PIL107-10</strain>
    </source>
</reference>
<dbReference type="SUPFAM" id="SSF55729">
    <property type="entry name" value="Acyl-CoA N-acyltransferases (Nat)"/>
    <property type="match status" value="1"/>
</dbReference>